<gene>
    <name evidence="1" type="ORF">PCOR1329_LOCUS84104</name>
</gene>
<dbReference type="Proteomes" id="UP001189429">
    <property type="component" value="Unassembled WGS sequence"/>
</dbReference>
<accession>A0ABN9YE64</accession>
<name>A0ABN9YE64_9DINO</name>
<sequence length="142" mass="15863">NTIVLAQQKARLVVDERCGARAPAGALVAARAELQEPPAEQLGIGGRRRLRRRGERDEARGLIAAGLRRDQASSLKHLMSWESVLTSNIATGEDEHAQPSIAHCRYSERMWHSWQECVERCVEDGMARRMLLVGLPEGERRA</sequence>
<organism evidence="1 2">
    <name type="scientific">Prorocentrum cordatum</name>
    <dbReference type="NCBI Taxonomy" id="2364126"/>
    <lineage>
        <taxon>Eukaryota</taxon>
        <taxon>Sar</taxon>
        <taxon>Alveolata</taxon>
        <taxon>Dinophyceae</taxon>
        <taxon>Prorocentrales</taxon>
        <taxon>Prorocentraceae</taxon>
        <taxon>Prorocentrum</taxon>
    </lineage>
</organism>
<dbReference type="EMBL" id="CAUYUJ010022259">
    <property type="protein sequence ID" value="CAK0909774.1"/>
    <property type="molecule type" value="Genomic_DNA"/>
</dbReference>
<protein>
    <submittedName>
        <fullName evidence="1">Uncharacterized protein</fullName>
    </submittedName>
</protein>
<evidence type="ECO:0000313" key="2">
    <source>
        <dbReference type="Proteomes" id="UP001189429"/>
    </source>
</evidence>
<proteinExistence type="predicted"/>
<evidence type="ECO:0000313" key="1">
    <source>
        <dbReference type="EMBL" id="CAK0909774.1"/>
    </source>
</evidence>
<reference evidence="1" key="1">
    <citation type="submission" date="2023-10" db="EMBL/GenBank/DDBJ databases">
        <authorList>
            <person name="Chen Y."/>
            <person name="Shah S."/>
            <person name="Dougan E. K."/>
            <person name="Thang M."/>
            <person name="Chan C."/>
        </authorList>
    </citation>
    <scope>NUCLEOTIDE SEQUENCE [LARGE SCALE GENOMIC DNA]</scope>
</reference>
<comment type="caution">
    <text evidence="1">The sequence shown here is derived from an EMBL/GenBank/DDBJ whole genome shotgun (WGS) entry which is preliminary data.</text>
</comment>
<feature type="non-terminal residue" evidence="1">
    <location>
        <position position="142"/>
    </location>
</feature>
<feature type="non-terminal residue" evidence="1">
    <location>
        <position position="1"/>
    </location>
</feature>
<keyword evidence="2" id="KW-1185">Reference proteome</keyword>